<evidence type="ECO:0000313" key="4">
    <source>
        <dbReference type="Proteomes" id="UP000606870"/>
    </source>
</evidence>
<evidence type="ECO:0000256" key="2">
    <source>
        <dbReference type="SAM" id="SignalP"/>
    </source>
</evidence>
<keyword evidence="2" id="KW-0732">Signal</keyword>
<organism evidence="3 4">
    <name type="scientific">Megasphaera hominis</name>
    <dbReference type="NCBI Taxonomy" id="159836"/>
    <lineage>
        <taxon>Bacteria</taxon>
        <taxon>Bacillati</taxon>
        <taxon>Bacillota</taxon>
        <taxon>Negativicutes</taxon>
        <taxon>Veillonellales</taxon>
        <taxon>Veillonellaceae</taxon>
        <taxon>Megasphaera</taxon>
    </lineage>
</organism>
<comment type="caution">
    <text evidence="3">The sequence shown here is derived from an EMBL/GenBank/DDBJ whole genome shotgun (WGS) entry which is preliminary data.</text>
</comment>
<keyword evidence="4" id="KW-1185">Reference proteome</keyword>
<reference evidence="3 4" key="1">
    <citation type="submission" date="2020-08" db="EMBL/GenBank/DDBJ databases">
        <authorList>
            <person name="Liu C."/>
            <person name="Sun Q."/>
        </authorList>
    </citation>
    <scope>NUCLEOTIDE SEQUENCE [LARGE SCALE GENOMIC DNA]</scope>
    <source>
        <strain evidence="3 4">NSJ-59</strain>
    </source>
</reference>
<dbReference type="RefSeq" id="WP_186502027.1">
    <property type="nucleotide sequence ID" value="NZ_JACOGK010000003.1"/>
</dbReference>
<evidence type="ECO:0000313" key="3">
    <source>
        <dbReference type="EMBL" id="MBC3535972.1"/>
    </source>
</evidence>
<dbReference type="EMBL" id="JACOGK010000003">
    <property type="protein sequence ID" value="MBC3535972.1"/>
    <property type="molecule type" value="Genomic_DNA"/>
</dbReference>
<accession>A0ABR6VGZ1</accession>
<gene>
    <name evidence="3" type="ORF">H8J70_01675</name>
</gene>
<sequence>MFLVRTGKHVCVAAALLALLGGTSAFAFYQSPSSASRTSTTVLSPAGPVTYHQGYRVLPDGRTEPVLARPGYVVNSHGAIEPVTTKITPAAPQPVRTGPVQNAAGQDKPAQARSLMPQAGTAQL</sequence>
<name>A0ABR6VGZ1_9FIRM</name>
<evidence type="ECO:0000256" key="1">
    <source>
        <dbReference type="SAM" id="MobiDB-lite"/>
    </source>
</evidence>
<feature type="chain" id="PRO_5047484328" evidence="2">
    <location>
        <begin position="28"/>
        <end position="124"/>
    </location>
</feature>
<proteinExistence type="predicted"/>
<feature type="region of interest" description="Disordered" evidence="1">
    <location>
        <begin position="84"/>
        <end position="124"/>
    </location>
</feature>
<feature type="signal peptide" evidence="2">
    <location>
        <begin position="1"/>
        <end position="27"/>
    </location>
</feature>
<protein>
    <submittedName>
        <fullName evidence="3">Uncharacterized protein</fullName>
    </submittedName>
</protein>
<dbReference type="Proteomes" id="UP000606870">
    <property type="component" value="Unassembled WGS sequence"/>
</dbReference>